<sequence length="82" mass="9204">ILYLQENGDKDIGNHAHNLLCCTPPAHYDPKFKNDANAAVTLDKSKRWKASKEPQKSPSLSRSHSMKAMRKATGDKDIKINE</sequence>
<evidence type="ECO:0000313" key="2">
    <source>
        <dbReference type="EMBL" id="KAK7065435.1"/>
    </source>
</evidence>
<evidence type="ECO:0000313" key="3">
    <source>
        <dbReference type="Proteomes" id="UP001381693"/>
    </source>
</evidence>
<dbReference type="AlphaFoldDB" id="A0AAN8WSC3"/>
<name>A0AAN8WSC3_HALRR</name>
<feature type="compositionally biased region" description="Basic and acidic residues" evidence="1">
    <location>
        <begin position="72"/>
        <end position="82"/>
    </location>
</feature>
<dbReference type="EMBL" id="JAXCGZ010020789">
    <property type="protein sequence ID" value="KAK7065435.1"/>
    <property type="molecule type" value="Genomic_DNA"/>
</dbReference>
<gene>
    <name evidence="2" type="ORF">SK128_007547</name>
</gene>
<feature type="non-terminal residue" evidence="2">
    <location>
        <position position="1"/>
    </location>
</feature>
<feature type="region of interest" description="Disordered" evidence="1">
    <location>
        <begin position="43"/>
        <end position="82"/>
    </location>
</feature>
<proteinExistence type="predicted"/>
<reference evidence="2 3" key="1">
    <citation type="submission" date="2023-11" db="EMBL/GenBank/DDBJ databases">
        <title>Halocaridina rubra genome assembly.</title>
        <authorList>
            <person name="Smith C."/>
        </authorList>
    </citation>
    <scope>NUCLEOTIDE SEQUENCE [LARGE SCALE GENOMIC DNA]</scope>
    <source>
        <strain evidence="2">EP-1</strain>
        <tissue evidence="2">Whole</tissue>
    </source>
</reference>
<organism evidence="2 3">
    <name type="scientific">Halocaridina rubra</name>
    <name type="common">Hawaiian red shrimp</name>
    <dbReference type="NCBI Taxonomy" id="373956"/>
    <lineage>
        <taxon>Eukaryota</taxon>
        <taxon>Metazoa</taxon>
        <taxon>Ecdysozoa</taxon>
        <taxon>Arthropoda</taxon>
        <taxon>Crustacea</taxon>
        <taxon>Multicrustacea</taxon>
        <taxon>Malacostraca</taxon>
        <taxon>Eumalacostraca</taxon>
        <taxon>Eucarida</taxon>
        <taxon>Decapoda</taxon>
        <taxon>Pleocyemata</taxon>
        <taxon>Caridea</taxon>
        <taxon>Atyoidea</taxon>
        <taxon>Atyidae</taxon>
        <taxon>Halocaridina</taxon>
    </lineage>
</organism>
<accession>A0AAN8WSC3</accession>
<keyword evidence="3" id="KW-1185">Reference proteome</keyword>
<evidence type="ECO:0000256" key="1">
    <source>
        <dbReference type="SAM" id="MobiDB-lite"/>
    </source>
</evidence>
<protein>
    <submittedName>
        <fullName evidence="2">Uncharacterized protein</fullName>
    </submittedName>
</protein>
<comment type="caution">
    <text evidence="2">The sequence shown here is derived from an EMBL/GenBank/DDBJ whole genome shotgun (WGS) entry which is preliminary data.</text>
</comment>
<dbReference type="Proteomes" id="UP001381693">
    <property type="component" value="Unassembled WGS sequence"/>
</dbReference>